<dbReference type="InterPro" id="IPR033469">
    <property type="entry name" value="CYTH-like_dom_sf"/>
</dbReference>
<dbReference type="Gene3D" id="2.40.320.10">
    <property type="entry name" value="Hypothetical Protein Pfu-838710-001"/>
    <property type="match status" value="1"/>
</dbReference>
<dbReference type="PANTHER" id="PTHR21028">
    <property type="entry name" value="SI:CH211-156B7.4"/>
    <property type="match status" value="1"/>
</dbReference>
<dbReference type="EMBL" id="LGCM01000038">
    <property type="protein sequence ID" value="KPL80943.1"/>
    <property type="molecule type" value="Genomic_DNA"/>
</dbReference>
<gene>
    <name evidence="3" type="ORF">ADN01_10690</name>
    <name evidence="2" type="ORF">LSAC_03171</name>
</gene>
<evidence type="ECO:0000313" key="2">
    <source>
        <dbReference type="EMBL" id="GAP19270.1"/>
    </source>
</evidence>
<feature type="domain" description="CYTH" evidence="1">
    <location>
        <begin position="3"/>
        <end position="168"/>
    </location>
</feature>
<evidence type="ECO:0000259" key="1">
    <source>
        <dbReference type="PROSITE" id="PS51707"/>
    </source>
</evidence>
<evidence type="ECO:0000313" key="3">
    <source>
        <dbReference type="EMBL" id="KPL80943.1"/>
    </source>
</evidence>
<accession>A0A0M9U330</accession>
<dbReference type="PROSITE" id="PS51707">
    <property type="entry name" value="CYTH"/>
    <property type="match status" value="1"/>
</dbReference>
<organism evidence="2">
    <name type="scientific">Levilinea saccharolytica</name>
    <dbReference type="NCBI Taxonomy" id="229921"/>
    <lineage>
        <taxon>Bacteria</taxon>
        <taxon>Bacillati</taxon>
        <taxon>Chloroflexota</taxon>
        <taxon>Anaerolineae</taxon>
        <taxon>Anaerolineales</taxon>
        <taxon>Anaerolineaceae</taxon>
        <taxon>Levilinea</taxon>
    </lineage>
</organism>
<dbReference type="EMBL" id="DF967975">
    <property type="protein sequence ID" value="GAP19270.1"/>
    <property type="molecule type" value="Genomic_DNA"/>
</dbReference>
<dbReference type="Pfam" id="PF01928">
    <property type="entry name" value="CYTH"/>
    <property type="match status" value="1"/>
</dbReference>
<proteinExistence type="predicted"/>
<evidence type="ECO:0000313" key="4">
    <source>
        <dbReference type="Proteomes" id="UP000050501"/>
    </source>
</evidence>
<reference evidence="2" key="1">
    <citation type="journal article" date="2015" name="Genome Announc.">
        <title>Draft Genome Sequences of Anaerolinea thermolimosa IMO-1, Bellilinea caldifistulae GOMI-1, Leptolinea tardivitalis YMTK-2, Levilinea saccharolytica KIBI-1, Longilinea arvoryzae KOME-1, Previously Described as Members of the Class Anaerolineae (Chloroflexi).</title>
        <authorList>
            <person name="Matsuura N."/>
            <person name="Tourlousse M.D."/>
            <person name="Ohashi A."/>
            <person name="Hugenholtz P."/>
            <person name="Sekiguchi Y."/>
        </authorList>
    </citation>
    <scope>NUCLEOTIDE SEQUENCE</scope>
    <source>
        <strain evidence="2">KIBI-1</strain>
    </source>
</reference>
<dbReference type="InterPro" id="IPR008173">
    <property type="entry name" value="Adenylyl_cyclase_CyaB"/>
</dbReference>
<dbReference type="RefSeq" id="WP_062419561.1">
    <property type="nucleotide sequence ID" value="NZ_BBXZ01000171.1"/>
</dbReference>
<reference evidence="3 4" key="2">
    <citation type="submission" date="2015-07" db="EMBL/GenBank/DDBJ databases">
        <title>Genome sequence of Levilinea saccharolytica DSM 16555.</title>
        <authorList>
            <person name="Hemp J."/>
            <person name="Ward L.M."/>
            <person name="Pace L.A."/>
            <person name="Fischer W.W."/>
        </authorList>
    </citation>
    <scope>NUCLEOTIDE SEQUENCE [LARGE SCALE GENOMIC DNA]</scope>
    <source>
        <strain evidence="3 4">KIBI-1</strain>
    </source>
</reference>
<dbReference type="STRING" id="229921.ADN01_10690"/>
<dbReference type="SMART" id="SM01118">
    <property type="entry name" value="CYTH"/>
    <property type="match status" value="1"/>
</dbReference>
<dbReference type="InterPro" id="IPR023577">
    <property type="entry name" value="CYTH_domain"/>
</dbReference>
<sequence>MNKDEIEAKFYLRDRPAYIARLQAAGAVLEHPRMLEQNLRFDLPDGSLMAQKNVLRLRQDRAALLTFKGPTRPQQGVAVRTEIQFEVSDFDAARGLLEALGYQVVVMYEKYREDYFLGEVLITVDEMPFGLFTELEGPSVEAVQEAAHRLGLNWEARGAAGYLELFDRLKKARGLPLQHLSFAEVGGLGVRPEELGMIPAD</sequence>
<name>A0A0M9U330_9CHLR</name>
<dbReference type="AlphaFoldDB" id="A0A0M9U330"/>
<keyword evidence="4" id="KW-1185">Reference proteome</keyword>
<dbReference type="Proteomes" id="UP000050501">
    <property type="component" value="Unassembled WGS sequence"/>
</dbReference>
<dbReference type="CDD" id="cd07890">
    <property type="entry name" value="CYTH-like_AC_IV-like"/>
    <property type="match status" value="1"/>
</dbReference>
<dbReference type="PANTHER" id="PTHR21028:SF2">
    <property type="entry name" value="CYTH DOMAIN-CONTAINING PROTEIN"/>
    <property type="match status" value="1"/>
</dbReference>
<protein>
    <submittedName>
        <fullName evidence="2">Adenylate cyclase, class 2</fullName>
    </submittedName>
</protein>
<dbReference type="SUPFAM" id="SSF55154">
    <property type="entry name" value="CYTH-like phosphatases"/>
    <property type="match status" value="1"/>
</dbReference>